<dbReference type="FunFam" id="1.20.120.1200:FF:000001">
    <property type="entry name" value="NADH-quinone oxidoreductase subunit J"/>
    <property type="match status" value="1"/>
</dbReference>
<keyword evidence="8 13" id="KW-1133">Transmembrane helix</keyword>
<dbReference type="Gene3D" id="1.20.120.1200">
    <property type="entry name" value="NADH-ubiquinone/plastoquinone oxidoreductase chain 6, subunit NuoJ"/>
    <property type="match status" value="1"/>
</dbReference>
<evidence type="ECO:0000256" key="10">
    <source>
        <dbReference type="ARBA" id="ARBA00023136"/>
    </source>
</evidence>
<evidence type="ECO:0000256" key="1">
    <source>
        <dbReference type="ARBA" id="ARBA00004651"/>
    </source>
</evidence>
<dbReference type="GO" id="GO:0008137">
    <property type="term" value="F:NADH dehydrogenase (ubiquinone) activity"/>
    <property type="evidence" value="ECO:0007669"/>
    <property type="project" value="UniProtKB-UniRule"/>
</dbReference>
<evidence type="ECO:0000256" key="7">
    <source>
        <dbReference type="ARBA" id="ARBA00022967"/>
    </source>
</evidence>
<feature type="transmembrane region" description="Helical" evidence="13">
    <location>
        <begin position="61"/>
        <end position="79"/>
    </location>
</feature>
<dbReference type="GO" id="GO:0005886">
    <property type="term" value="C:plasma membrane"/>
    <property type="evidence" value="ECO:0007669"/>
    <property type="project" value="UniProtKB-SubCell"/>
</dbReference>
<feature type="transmembrane region" description="Helical" evidence="13">
    <location>
        <begin position="99"/>
        <end position="119"/>
    </location>
</feature>
<reference evidence="14" key="2">
    <citation type="submission" date="2006-01" db="EMBL/GenBank/DDBJ databases">
        <authorList>
            <person name="Genoscope"/>
        </authorList>
    </citation>
    <scope>NUCLEOTIDE SEQUENCE</scope>
</reference>
<dbReference type="InterPro" id="IPR001457">
    <property type="entry name" value="NADH_UbQ/plastoQ_OxRdtase_su6"/>
</dbReference>
<dbReference type="GO" id="GO:0048038">
    <property type="term" value="F:quinone binding"/>
    <property type="evidence" value="ECO:0007669"/>
    <property type="project" value="UniProtKB-UniRule"/>
</dbReference>
<feature type="transmembrane region" description="Helical" evidence="13">
    <location>
        <begin position="33"/>
        <end position="55"/>
    </location>
</feature>
<dbReference type="GO" id="GO:0016491">
    <property type="term" value="F:oxidoreductase activity"/>
    <property type="evidence" value="ECO:0007669"/>
    <property type="project" value="UniProtKB-KW"/>
</dbReference>
<evidence type="ECO:0000256" key="12">
    <source>
        <dbReference type="ARBA" id="ARBA00047712"/>
    </source>
</evidence>
<dbReference type="AlphaFoldDB" id="Q1Q772"/>
<dbReference type="NCBIfam" id="NF005162">
    <property type="entry name" value="PRK06638.1-1"/>
    <property type="match status" value="1"/>
</dbReference>
<keyword evidence="14" id="KW-0560">Oxidoreductase</keyword>
<dbReference type="EMBL" id="CT573071">
    <property type="protein sequence ID" value="CAJ73417.1"/>
    <property type="molecule type" value="Genomic_DNA"/>
</dbReference>
<keyword evidence="7" id="KW-1278">Translocase</keyword>
<dbReference type="PANTHER" id="PTHR33269">
    <property type="entry name" value="NADH-UBIQUINONE OXIDOREDUCTASE CHAIN 6"/>
    <property type="match status" value="1"/>
</dbReference>
<evidence type="ECO:0000256" key="6">
    <source>
        <dbReference type="ARBA" id="ARBA00022719"/>
    </source>
</evidence>
<evidence type="ECO:0000256" key="2">
    <source>
        <dbReference type="ARBA" id="ARBA00005698"/>
    </source>
</evidence>
<gene>
    <name evidence="14" type="primary">nuoJ</name>
    <name evidence="14" type="ORF">kuste2668</name>
</gene>
<keyword evidence="9 13" id="KW-0520">NAD</keyword>
<evidence type="ECO:0000256" key="11">
    <source>
        <dbReference type="ARBA" id="ARBA00025811"/>
    </source>
</evidence>
<evidence type="ECO:0000256" key="9">
    <source>
        <dbReference type="ARBA" id="ARBA00023027"/>
    </source>
</evidence>
<evidence type="ECO:0000256" key="5">
    <source>
        <dbReference type="ARBA" id="ARBA00022692"/>
    </source>
</evidence>
<accession>Q1Q772</accession>
<proteinExistence type="inferred from homology"/>
<comment type="subunit">
    <text evidence="11">Composed of 13 different subunits. Subunits NuoA, H, J, K, L, M, N constitute the membrane sector of the complex.</text>
</comment>
<keyword evidence="6 13" id="KW-0874">Quinone</keyword>
<keyword evidence="5 13" id="KW-0812">Transmembrane</keyword>
<organism evidence="14">
    <name type="scientific">Kuenenia stuttgartiensis</name>
    <dbReference type="NCBI Taxonomy" id="174633"/>
    <lineage>
        <taxon>Bacteria</taxon>
        <taxon>Pseudomonadati</taxon>
        <taxon>Planctomycetota</taxon>
        <taxon>Candidatus Brocadiia</taxon>
        <taxon>Candidatus Brocadiales</taxon>
        <taxon>Candidatus Brocadiaceae</taxon>
        <taxon>Candidatus Kuenenia</taxon>
    </lineage>
</organism>
<evidence type="ECO:0000256" key="4">
    <source>
        <dbReference type="ARBA" id="ARBA00022475"/>
    </source>
</evidence>
<evidence type="ECO:0000256" key="3">
    <source>
        <dbReference type="ARBA" id="ARBA00019907"/>
    </source>
</evidence>
<dbReference type="Pfam" id="PF00499">
    <property type="entry name" value="Oxidored_q3"/>
    <property type="match status" value="1"/>
</dbReference>
<comment type="catalytic activity">
    <reaction evidence="12 13">
        <text>a quinone + NADH + 5 H(+)(in) = a quinol + NAD(+) + 4 H(+)(out)</text>
        <dbReference type="Rhea" id="RHEA:57888"/>
        <dbReference type="ChEBI" id="CHEBI:15378"/>
        <dbReference type="ChEBI" id="CHEBI:24646"/>
        <dbReference type="ChEBI" id="CHEBI:57540"/>
        <dbReference type="ChEBI" id="CHEBI:57945"/>
        <dbReference type="ChEBI" id="CHEBI:132124"/>
    </reaction>
</comment>
<evidence type="ECO:0000256" key="8">
    <source>
        <dbReference type="ARBA" id="ARBA00022989"/>
    </source>
</evidence>
<comment type="subcellular location">
    <subcellularLocation>
        <location evidence="1 13">Cell membrane</location>
        <topology evidence="1 13">Multi-pass membrane protein</topology>
    </subcellularLocation>
</comment>
<sequence length="189" mass="20997">MEFELMIITFYIASIVAVVSTLMVITRKNAVHALLYLIVSLLSVSIIFFILGAPFMAALEVIIYAGAIMVLFIFVIMMLNLGSEAARMENQLLNPKMWIVPVILTLILIIEFIIVLIKINGQEYNSVIISPKQVGISLFGTYLLGVELAAMLLLAGIVGAYHLGKEKKKILHRYLAETEPDLRVKGKSE</sequence>
<dbReference type="EC" id="7.1.1.-" evidence="13"/>
<comment type="similarity">
    <text evidence="2 13">Belongs to the complex I subunit 6 family.</text>
</comment>
<evidence type="ECO:0000256" key="13">
    <source>
        <dbReference type="RuleBase" id="RU004429"/>
    </source>
</evidence>
<name>Q1Q772_KUEST</name>
<keyword evidence="10 13" id="KW-0472">Membrane</keyword>
<keyword evidence="4 13" id="KW-1003">Cell membrane</keyword>
<feature type="transmembrane region" description="Helical" evidence="13">
    <location>
        <begin position="139"/>
        <end position="163"/>
    </location>
</feature>
<reference evidence="14" key="1">
    <citation type="journal article" date="2006" name="Nature">
        <title>Deciphering the evolution and metabolism of an anammox bacterium from a community genome.</title>
        <authorList>
            <person name="Strous M."/>
            <person name="Pelletier E."/>
            <person name="Mangenot S."/>
            <person name="Rattei T."/>
            <person name="Lehner A."/>
            <person name="Taylor M.W."/>
            <person name="Horn M."/>
            <person name="Daims H."/>
            <person name="Bartol-Mavel D."/>
            <person name="Wincker P."/>
            <person name="Barbe V."/>
            <person name="Fonknechten N."/>
            <person name="Vallenet D."/>
            <person name="Segurens B."/>
            <person name="Schenowitz-Truong C."/>
            <person name="Medigue C."/>
            <person name="Collingro A."/>
            <person name="Snel B."/>
            <person name="Dutilh B.E."/>
            <person name="OpDenCamp H.J.M."/>
            <person name="vanDerDrift C."/>
            <person name="Cirpus I."/>
            <person name="vanDePas-Schoonen K.T."/>
            <person name="Harhangi H.R."/>
            <person name="vanNiftrik L."/>
            <person name="Schmid M."/>
            <person name="Keltjens J."/>
            <person name="vanDeVossenberg J."/>
            <person name="Kartal B."/>
            <person name="Meier H."/>
            <person name="Frishman D."/>
            <person name="Huynen M.A."/>
            <person name="Mewes H."/>
            <person name="Weissenbach J."/>
            <person name="Jetten M.S.M."/>
            <person name="Wagner M."/>
            <person name="LePaslier D."/>
        </authorList>
    </citation>
    <scope>NUCLEOTIDE SEQUENCE</scope>
</reference>
<evidence type="ECO:0000313" key="14">
    <source>
        <dbReference type="EMBL" id="CAJ73417.1"/>
    </source>
</evidence>
<feature type="transmembrane region" description="Helical" evidence="13">
    <location>
        <begin position="6"/>
        <end position="26"/>
    </location>
</feature>
<comment type="function">
    <text evidence="13">NDH-1 shuttles electrons from NADH, via FMN and iron-sulfur (Fe-S) centers, to quinones in the respiratory chain. Couples the redox reaction to proton translocation (for every two electrons transferred, four hydrogen ions are translocated across the cytoplasmic membrane), and thus conserves the redox energy in a proton gradient.</text>
</comment>
<dbReference type="InterPro" id="IPR042106">
    <property type="entry name" value="Nuo/plastoQ_OxRdtase_6_NuoJ"/>
</dbReference>
<dbReference type="PANTHER" id="PTHR33269:SF17">
    <property type="entry name" value="NADH-UBIQUINONE OXIDOREDUCTASE CHAIN 6"/>
    <property type="match status" value="1"/>
</dbReference>
<protein>
    <recommendedName>
        <fullName evidence="3 13">NADH-quinone oxidoreductase subunit J</fullName>
        <ecNumber evidence="13">7.1.1.-</ecNumber>
    </recommendedName>
</protein>